<comment type="caution">
    <text evidence="6">The sequence shown here is derived from an EMBL/GenBank/DDBJ whole genome shotgun (WGS) entry which is preliminary data.</text>
</comment>
<reference evidence="6 7" key="1">
    <citation type="submission" date="2022-09" db="EMBL/GenBank/DDBJ databases">
        <title>Draft genome of isolate Be4.</title>
        <authorList>
            <person name="Sanchez-Castro I."/>
            <person name="Martinez-Rodriguez P."/>
            <person name="Descostes M."/>
            <person name="Merroun M."/>
        </authorList>
    </citation>
    <scope>NUCLEOTIDE SEQUENCE [LARGE SCALE GENOMIC DNA]</scope>
    <source>
        <strain evidence="6 7">Be4</strain>
    </source>
</reference>
<evidence type="ECO:0000256" key="1">
    <source>
        <dbReference type="ARBA" id="ARBA00009986"/>
    </source>
</evidence>
<dbReference type="Gene3D" id="3.40.605.10">
    <property type="entry name" value="Aldehyde Dehydrogenase, Chain A, domain 1"/>
    <property type="match status" value="1"/>
</dbReference>
<evidence type="ECO:0000313" key="7">
    <source>
        <dbReference type="Proteomes" id="UP001525968"/>
    </source>
</evidence>
<dbReference type="Proteomes" id="UP001525968">
    <property type="component" value="Unassembled WGS sequence"/>
</dbReference>
<feature type="active site" evidence="3">
    <location>
        <position position="255"/>
    </location>
</feature>
<dbReference type="InterPro" id="IPR016160">
    <property type="entry name" value="Ald_DH_CS_CYS"/>
</dbReference>
<name>A0ABT2PSJ4_9BURK</name>
<dbReference type="InterPro" id="IPR016161">
    <property type="entry name" value="Ald_DH/histidinol_DH"/>
</dbReference>
<protein>
    <submittedName>
        <fullName evidence="6">Phosphonoacetaldehyde dehydrogenase</fullName>
    </submittedName>
</protein>
<sequence>MSTVLESIEFRAEALRIGGEKVYTDRTIDVRNPYNGECVGSVPMATLEDVRRAYEIAHAYVPKLSRYERSAILNRAAALLRERTEEASTLITSESGLSKKDSIYEIGRVADVLNFGAIEALRDDGQVFSCDLTPHGKSRKVITTREPLLGVITAITPFNHPMNQVAHKVVPSVATNNRMVLKPSEKVPLSALYFADLLYEAGLPPQMLQVITGDPREIADELLTNPRVDLITFTGGVEIGKYIATKAGYRRVVLELGGNDPLIVMDDADLDRASDLAVQGSYKNSGQRCTAVKRMLVHEKVAGAFTERVVAKTRAWKYGNPMDKNNDMGTVIDAAAALRFQQVVDEAVSQGARLLAGNLREGALYSPTVLDRVRPEMTVVREETFGPVSPILTFANIDEAIAISNGTAFGLSSGICTNRTDDVTRFAKELKVGTVNLWEVPGYRIELTPFGGIKDSGLGYKEGVQEAIKSFTNCKTFTLPW</sequence>
<dbReference type="PROSITE" id="PS00687">
    <property type="entry name" value="ALDEHYDE_DEHYDR_GLU"/>
    <property type="match status" value="1"/>
</dbReference>
<dbReference type="Gene3D" id="3.40.309.10">
    <property type="entry name" value="Aldehyde Dehydrogenase, Chain A, domain 2"/>
    <property type="match status" value="1"/>
</dbReference>
<dbReference type="Pfam" id="PF00171">
    <property type="entry name" value="Aldedh"/>
    <property type="match status" value="1"/>
</dbReference>
<dbReference type="PROSITE" id="PS00070">
    <property type="entry name" value="ALDEHYDE_DEHYDR_CYS"/>
    <property type="match status" value="1"/>
</dbReference>
<evidence type="ECO:0000256" key="3">
    <source>
        <dbReference type="PROSITE-ProRule" id="PRU10007"/>
    </source>
</evidence>
<evidence type="ECO:0000313" key="6">
    <source>
        <dbReference type="EMBL" id="MCT9813444.1"/>
    </source>
</evidence>
<dbReference type="RefSeq" id="WP_261502697.1">
    <property type="nucleotide sequence ID" value="NZ_JAODYH010000017.1"/>
</dbReference>
<dbReference type="PANTHER" id="PTHR42991">
    <property type="entry name" value="ALDEHYDE DEHYDROGENASE"/>
    <property type="match status" value="1"/>
</dbReference>
<dbReference type="EMBL" id="JAODYH010000017">
    <property type="protein sequence ID" value="MCT9813444.1"/>
    <property type="molecule type" value="Genomic_DNA"/>
</dbReference>
<dbReference type="SUPFAM" id="SSF53720">
    <property type="entry name" value="ALDH-like"/>
    <property type="match status" value="1"/>
</dbReference>
<dbReference type="InterPro" id="IPR015590">
    <property type="entry name" value="Aldehyde_DH_dom"/>
</dbReference>
<evidence type="ECO:0000259" key="5">
    <source>
        <dbReference type="Pfam" id="PF00171"/>
    </source>
</evidence>
<proteinExistence type="inferred from homology"/>
<dbReference type="InterPro" id="IPR051020">
    <property type="entry name" value="ALDH-related_metabolic_enz"/>
</dbReference>
<dbReference type="CDD" id="cd07146">
    <property type="entry name" value="ALDH_PhpJ"/>
    <property type="match status" value="1"/>
</dbReference>
<keyword evidence="2 4" id="KW-0560">Oxidoreductase</keyword>
<dbReference type="InterPro" id="IPR017656">
    <property type="entry name" value="Put_phosphonoacetaldehyde_DH"/>
</dbReference>
<dbReference type="InterPro" id="IPR016163">
    <property type="entry name" value="Ald_DH_C"/>
</dbReference>
<dbReference type="NCBIfam" id="TIGR03250">
    <property type="entry name" value="PhnAcAld_DH"/>
    <property type="match status" value="1"/>
</dbReference>
<dbReference type="InterPro" id="IPR016162">
    <property type="entry name" value="Ald_DH_N"/>
</dbReference>
<evidence type="ECO:0000256" key="2">
    <source>
        <dbReference type="ARBA" id="ARBA00023002"/>
    </source>
</evidence>
<accession>A0ABT2PSJ4</accession>
<comment type="similarity">
    <text evidence="1 4">Belongs to the aldehyde dehydrogenase family.</text>
</comment>
<evidence type="ECO:0000256" key="4">
    <source>
        <dbReference type="RuleBase" id="RU003345"/>
    </source>
</evidence>
<dbReference type="InterPro" id="IPR029510">
    <property type="entry name" value="Ald_DH_CS_GLU"/>
</dbReference>
<organism evidence="6 7">
    <name type="scientific">Acidovorax bellezanensis</name>
    <dbReference type="NCBI Taxonomy" id="2976702"/>
    <lineage>
        <taxon>Bacteria</taxon>
        <taxon>Pseudomonadati</taxon>
        <taxon>Pseudomonadota</taxon>
        <taxon>Betaproteobacteria</taxon>
        <taxon>Burkholderiales</taxon>
        <taxon>Comamonadaceae</taxon>
        <taxon>Acidovorax</taxon>
    </lineage>
</organism>
<feature type="domain" description="Aldehyde dehydrogenase" evidence="5">
    <location>
        <begin position="26"/>
        <end position="476"/>
    </location>
</feature>
<keyword evidence="7" id="KW-1185">Reference proteome</keyword>
<dbReference type="PANTHER" id="PTHR42991:SF1">
    <property type="entry name" value="ALDEHYDE DEHYDROGENASE"/>
    <property type="match status" value="1"/>
</dbReference>
<gene>
    <name evidence="6" type="primary">phnY</name>
    <name evidence="6" type="ORF">N0K08_22675</name>
</gene>